<feature type="region of interest" description="Disordered" evidence="6">
    <location>
        <begin position="216"/>
        <end position="235"/>
    </location>
</feature>
<organism evidence="8 9">
    <name type="scientific">Arxiozyma heterogenica</name>
    <dbReference type="NCBI Taxonomy" id="278026"/>
    <lineage>
        <taxon>Eukaryota</taxon>
        <taxon>Fungi</taxon>
        <taxon>Dikarya</taxon>
        <taxon>Ascomycota</taxon>
        <taxon>Saccharomycotina</taxon>
        <taxon>Saccharomycetes</taxon>
        <taxon>Saccharomycetales</taxon>
        <taxon>Saccharomycetaceae</taxon>
        <taxon>Arxiozyma</taxon>
    </lineage>
</organism>
<evidence type="ECO:0000313" key="8">
    <source>
        <dbReference type="EMBL" id="KAK5781056.1"/>
    </source>
</evidence>
<evidence type="ECO:0000256" key="1">
    <source>
        <dbReference type="ARBA" id="ARBA00004141"/>
    </source>
</evidence>
<feature type="compositionally biased region" description="Low complexity" evidence="6">
    <location>
        <begin position="303"/>
        <end position="312"/>
    </location>
</feature>
<dbReference type="FunFam" id="3.30.460.20:FF:000003">
    <property type="entry name" value="Magnesium transporter ALR1"/>
    <property type="match status" value="1"/>
</dbReference>
<feature type="compositionally biased region" description="Polar residues" evidence="6">
    <location>
        <begin position="1"/>
        <end position="14"/>
    </location>
</feature>
<dbReference type="CDD" id="cd12829">
    <property type="entry name" value="Alr1p-like"/>
    <property type="match status" value="1"/>
</dbReference>
<comment type="caution">
    <text evidence="8">The sequence shown here is derived from an EMBL/GenBank/DDBJ whole genome shotgun (WGS) entry which is preliminary data.</text>
</comment>
<gene>
    <name evidence="8" type="ORF">RI543_001447</name>
</gene>
<dbReference type="PANTHER" id="PTHR21535">
    <property type="entry name" value="MAGNESIUM AND COBALT TRANSPORT PROTEIN/MITOCHONDRIAL IMPORT INNER MEMBRANE TRANSLOCASE SUBUNIT TIM8"/>
    <property type="match status" value="1"/>
</dbReference>
<proteinExistence type="inferred from homology"/>
<dbReference type="SUPFAM" id="SSF143865">
    <property type="entry name" value="CorA soluble domain-like"/>
    <property type="match status" value="1"/>
</dbReference>
<dbReference type="InterPro" id="IPR045863">
    <property type="entry name" value="CorA_TM1_TM2"/>
</dbReference>
<feature type="compositionally biased region" description="Low complexity" evidence="6">
    <location>
        <begin position="15"/>
        <end position="29"/>
    </location>
</feature>
<feature type="transmembrane region" description="Helical" evidence="7">
    <location>
        <begin position="854"/>
        <end position="879"/>
    </location>
</feature>
<dbReference type="SUPFAM" id="SSF144083">
    <property type="entry name" value="Magnesium transport protein CorA, transmembrane region"/>
    <property type="match status" value="1"/>
</dbReference>
<sequence length="938" mass="105121">MPSISSNDSTVSLESSNSIAVSSGSSLGSMNTRDHNELYDHRQHPDFSTTIENQNIARNTNSDNNNCTSTKHQLTNINVNPNNNTETVMDPVMLDTISHAMNNTATIVSNQVKLSENVGVHHQTKKPHVAFSNVTTELSNDTKSPVIPLSHRYRRHSHQSYLGPPMLPSFYQNLHSKADPVIEAAELAAHQFNSIARPSRLEHCIKFEGLSLHHNSADNGHGTQSGTTVPTDYTSLEHKDPLFNIQKHRQSSGRRLSKIHSTIDSTSPKMNKKKNRSDSLSSTRNFSENSNTKMNQFSADGHISSNNIDNNNESTLKLVKTKSSDSNNGQGLHRKTTRGSYDSDDSQGSRDTQETEEDVCFPMEPQSHSRINGIDFDELEEFAQYTRQTKEQYLGSMQPSLSHNNNDRLNGSTSSSISLSRISSAALRYTPRPSAQQPASSSISNSLESKRDEEEETEKVSYVSPPTDSPGVQFDIRNKIEGEDLNKNGYQYHYFNQDYTPTDYSNNNFVIPNRFSFFCSDSEETIHTTDIASLVASGQSFYDLFRGGEPTWWLDCSCPTDDEMRCIAKAFGIHPLTAEDVRIQETREKVELFKSYYFVCFHTFENDKESEDFLEPINVYIVVFRNGILTFHFGPISHCASVRRRVRQLRDYVDVNSDWLCYALIDDITDSFAPVIQSIEYEADVIEDSVFMARDVDFSAMLQRIGESRRKTMTLMRLLSGKADVIKMFAKRCQEEANGIGPALTSDINIANLHAGDYSDGQRVQPRGDIAMYLGDIQDHLLTMYQNLAAYEKIFSRSHTNYLAQLQVESFNSNNKVTDILGKVTLIGTIFVPLNLITGLFGMNVKVPGQDASIIWWFGILGVLIGLAIGGFIFSTYWIGRFTPPTTLNEAAESGATSVIPSIFGRGRGNKRHNHTDLKINPTTGSINSLPSRLSRYK</sequence>
<evidence type="ECO:0000313" key="9">
    <source>
        <dbReference type="Proteomes" id="UP001306508"/>
    </source>
</evidence>
<feature type="compositionally biased region" description="Low complexity" evidence="6">
    <location>
        <begin position="59"/>
        <end position="83"/>
    </location>
</feature>
<keyword evidence="4 7" id="KW-1133">Transmembrane helix</keyword>
<accession>A0AAN7W4J1</accession>
<evidence type="ECO:0000256" key="2">
    <source>
        <dbReference type="ARBA" id="ARBA00009765"/>
    </source>
</evidence>
<feature type="region of interest" description="Disordered" evidence="6">
    <location>
        <begin position="397"/>
        <end position="416"/>
    </location>
</feature>
<dbReference type="Pfam" id="PF01544">
    <property type="entry name" value="CorA"/>
    <property type="match status" value="1"/>
</dbReference>
<dbReference type="InterPro" id="IPR045861">
    <property type="entry name" value="CorA_cytoplasmic_dom"/>
</dbReference>
<evidence type="ECO:0000256" key="3">
    <source>
        <dbReference type="ARBA" id="ARBA00022692"/>
    </source>
</evidence>
<feature type="compositionally biased region" description="Polar residues" evidence="6">
    <location>
        <begin position="397"/>
        <end position="413"/>
    </location>
</feature>
<dbReference type="PANTHER" id="PTHR21535:SF55">
    <property type="entry name" value="MAGNESIUM TRANSPORTER ALR1-RELATED"/>
    <property type="match status" value="1"/>
</dbReference>
<dbReference type="Gene3D" id="1.20.58.340">
    <property type="entry name" value="Magnesium transport protein CorA, transmembrane region"/>
    <property type="match status" value="2"/>
</dbReference>
<dbReference type="Gene3D" id="3.30.460.20">
    <property type="entry name" value="CorA soluble domain-like"/>
    <property type="match status" value="1"/>
</dbReference>
<dbReference type="GO" id="GO:0010961">
    <property type="term" value="P:intracellular magnesium ion homeostasis"/>
    <property type="evidence" value="ECO:0007669"/>
    <property type="project" value="TreeGrafter"/>
</dbReference>
<dbReference type="InterPro" id="IPR044089">
    <property type="entry name" value="Alr1-like"/>
</dbReference>
<reference evidence="9" key="1">
    <citation type="submission" date="2023-07" db="EMBL/GenBank/DDBJ databases">
        <title>A draft genome of Kazachstania heterogenica Y-27499.</title>
        <authorList>
            <person name="Donic C."/>
            <person name="Kralova J.S."/>
            <person name="Fidel L."/>
            <person name="Ben-Dor S."/>
            <person name="Jung S."/>
        </authorList>
    </citation>
    <scope>NUCLEOTIDE SEQUENCE [LARGE SCALE GENOMIC DNA]</scope>
    <source>
        <strain evidence="9">Y27499</strain>
    </source>
</reference>
<feature type="compositionally biased region" description="Basic residues" evidence="6">
    <location>
        <begin position="248"/>
        <end position="258"/>
    </location>
</feature>
<feature type="region of interest" description="Disordered" evidence="6">
    <location>
        <begin position="58"/>
        <end position="83"/>
    </location>
</feature>
<keyword evidence="3 7" id="KW-0812">Transmembrane</keyword>
<feature type="region of interest" description="Disordered" evidence="6">
    <location>
        <begin position="429"/>
        <end position="473"/>
    </location>
</feature>
<keyword evidence="9" id="KW-1185">Reference proteome</keyword>
<feature type="compositionally biased region" description="Low complexity" evidence="6">
    <location>
        <begin position="429"/>
        <end position="446"/>
    </location>
</feature>
<evidence type="ECO:0000256" key="7">
    <source>
        <dbReference type="SAM" id="Phobius"/>
    </source>
</evidence>
<dbReference type="GO" id="GO:0015095">
    <property type="term" value="F:magnesium ion transmembrane transporter activity"/>
    <property type="evidence" value="ECO:0007669"/>
    <property type="project" value="InterPro"/>
</dbReference>
<feature type="compositionally biased region" description="Polar residues" evidence="6">
    <location>
        <begin position="259"/>
        <end position="269"/>
    </location>
</feature>
<comment type="similarity">
    <text evidence="2">Belongs to the CorA metal ion transporter (MIT) (TC 1.A.35) family.</text>
</comment>
<name>A0AAN7W4J1_9SACH</name>
<evidence type="ECO:0000256" key="6">
    <source>
        <dbReference type="SAM" id="MobiDB-lite"/>
    </source>
</evidence>
<feature type="transmembrane region" description="Helical" evidence="7">
    <location>
        <begin position="820"/>
        <end position="842"/>
    </location>
</feature>
<dbReference type="GO" id="GO:0005886">
    <property type="term" value="C:plasma membrane"/>
    <property type="evidence" value="ECO:0007669"/>
    <property type="project" value="TreeGrafter"/>
</dbReference>
<protein>
    <submittedName>
        <fullName evidence="8">Uncharacterized protein</fullName>
    </submittedName>
</protein>
<dbReference type="Proteomes" id="UP001306508">
    <property type="component" value="Unassembled WGS sequence"/>
</dbReference>
<feature type="region of interest" description="Disordered" evidence="6">
    <location>
        <begin position="248"/>
        <end position="375"/>
    </location>
</feature>
<keyword evidence="5 7" id="KW-0472">Membrane</keyword>
<dbReference type="EMBL" id="JAWIZZ010000038">
    <property type="protein sequence ID" value="KAK5781056.1"/>
    <property type="molecule type" value="Genomic_DNA"/>
</dbReference>
<evidence type="ECO:0000256" key="5">
    <source>
        <dbReference type="ARBA" id="ARBA00023136"/>
    </source>
</evidence>
<dbReference type="AlphaFoldDB" id="A0AAN7W4J1"/>
<feature type="compositionally biased region" description="Polar residues" evidence="6">
    <location>
        <begin position="278"/>
        <end position="298"/>
    </location>
</feature>
<comment type="subcellular location">
    <subcellularLocation>
        <location evidence="1">Membrane</location>
        <topology evidence="1">Multi-pass membrane protein</topology>
    </subcellularLocation>
</comment>
<evidence type="ECO:0000256" key="4">
    <source>
        <dbReference type="ARBA" id="ARBA00022989"/>
    </source>
</evidence>
<feature type="region of interest" description="Disordered" evidence="6">
    <location>
        <begin position="1"/>
        <end position="33"/>
    </location>
</feature>
<feature type="compositionally biased region" description="Polar residues" evidence="6">
    <location>
        <begin position="216"/>
        <end position="234"/>
    </location>
</feature>
<dbReference type="InterPro" id="IPR002523">
    <property type="entry name" value="MgTranspt_CorA/ZnTranspt_ZntB"/>
</dbReference>